<organism evidence="3 4">
    <name type="scientific">Oceanisphaera profunda</name>
    <dbReference type="NCBI Taxonomy" id="1416627"/>
    <lineage>
        <taxon>Bacteria</taxon>
        <taxon>Pseudomonadati</taxon>
        <taxon>Pseudomonadota</taxon>
        <taxon>Gammaproteobacteria</taxon>
        <taxon>Aeromonadales</taxon>
        <taxon>Aeromonadaceae</taxon>
        <taxon>Oceanisphaera</taxon>
    </lineage>
</organism>
<name>A0A1Y0D7X5_9GAMM</name>
<accession>A0A1Y0D7X5</accession>
<dbReference type="Pfam" id="PF07811">
    <property type="entry name" value="TadE"/>
    <property type="match status" value="1"/>
</dbReference>
<dbReference type="Proteomes" id="UP000243937">
    <property type="component" value="Chromosome"/>
</dbReference>
<protein>
    <recommendedName>
        <fullName evidence="2">TadE-like domain-containing protein</fullName>
    </recommendedName>
</protein>
<evidence type="ECO:0000256" key="1">
    <source>
        <dbReference type="SAM" id="Phobius"/>
    </source>
</evidence>
<dbReference type="EMBL" id="CP021377">
    <property type="protein sequence ID" value="ART83642.1"/>
    <property type="molecule type" value="Genomic_DNA"/>
</dbReference>
<dbReference type="AlphaFoldDB" id="A0A1Y0D7X5"/>
<feature type="domain" description="TadE-like" evidence="2">
    <location>
        <begin position="26"/>
        <end position="67"/>
    </location>
</feature>
<sequence>MSFLKRASMRGNAMQLKKKHKKSQQGLAIVEMTLILPLFLVLAFGVFEMYRLLLANNIIIGMSREGANLVARTSDTDQKIMDVISSTAAPLTMNKNGIMYVTVLVGGANKNKPLVLEQHRWVGSQYSGDSRVWSECKAWTTDTDSDSESDSCVVPSTLPILDHFNMVLDPGETVNVIEVLYEYENVLAYVIQDNLELYSRSLL</sequence>
<reference evidence="3 4" key="1">
    <citation type="journal article" date="2014" name="Int. J. Syst. Evol. Microbiol.">
        <title>Oceanisphaera profunda sp. nov., a marine bacterium isolated from deep-sea sediment, and emended description of the genus Oceanisphaera.</title>
        <authorList>
            <person name="Xu Z."/>
            <person name="Zhang X.Y."/>
            <person name="Su H.N."/>
            <person name="Yu Z.C."/>
            <person name="Liu C."/>
            <person name="Li H."/>
            <person name="Chen X.L."/>
            <person name="Song X.Y."/>
            <person name="Xie B.B."/>
            <person name="Qin Q.L."/>
            <person name="Zhou B.C."/>
            <person name="Shi M."/>
            <person name="Huang Y."/>
            <person name="Zhang Y.Z."/>
        </authorList>
    </citation>
    <scope>NUCLEOTIDE SEQUENCE [LARGE SCALE GENOMIC DNA]</scope>
    <source>
        <strain evidence="3 4">SM1222</strain>
    </source>
</reference>
<feature type="transmembrane region" description="Helical" evidence="1">
    <location>
        <begin position="26"/>
        <end position="47"/>
    </location>
</feature>
<keyword evidence="1" id="KW-1133">Transmembrane helix</keyword>
<dbReference type="InterPro" id="IPR012495">
    <property type="entry name" value="TadE-like_dom"/>
</dbReference>
<evidence type="ECO:0000259" key="2">
    <source>
        <dbReference type="Pfam" id="PF07811"/>
    </source>
</evidence>
<gene>
    <name evidence="3" type="ORF">CBP31_14215</name>
</gene>
<keyword evidence="1" id="KW-0812">Transmembrane</keyword>
<evidence type="ECO:0000313" key="3">
    <source>
        <dbReference type="EMBL" id="ART83642.1"/>
    </source>
</evidence>
<keyword evidence="4" id="KW-1185">Reference proteome</keyword>
<proteinExistence type="predicted"/>
<dbReference type="KEGG" id="opf:CBP31_14215"/>
<keyword evidence="1" id="KW-0472">Membrane</keyword>
<evidence type="ECO:0000313" key="4">
    <source>
        <dbReference type="Proteomes" id="UP000243937"/>
    </source>
</evidence>